<dbReference type="InterPro" id="IPR017930">
    <property type="entry name" value="Myb_dom"/>
</dbReference>
<dbReference type="GO" id="GO:0005634">
    <property type="term" value="C:nucleus"/>
    <property type="evidence" value="ECO:0007669"/>
    <property type="project" value="UniProtKB-SubCell"/>
</dbReference>
<dbReference type="FunFam" id="1.10.10.60:FF:000001">
    <property type="entry name" value="MYB-related transcription factor"/>
    <property type="match status" value="1"/>
</dbReference>
<dbReference type="SUPFAM" id="SSF46689">
    <property type="entry name" value="Homeodomain-like"/>
    <property type="match status" value="1"/>
</dbReference>
<evidence type="ECO:0000313" key="11">
    <source>
        <dbReference type="EMBL" id="KAF5930230.1"/>
    </source>
</evidence>
<organism evidence="11 12">
    <name type="scientific">Camellia sinensis</name>
    <name type="common">Tea plant</name>
    <name type="synonym">Thea sinensis</name>
    <dbReference type="NCBI Taxonomy" id="4442"/>
    <lineage>
        <taxon>Eukaryota</taxon>
        <taxon>Viridiplantae</taxon>
        <taxon>Streptophyta</taxon>
        <taxon>Embryophyta</taxon>
        <taxon>Tracheophyta</taxon>
        <taxon>Spermatophyta</taxon>
        <taxon>Magnoliopsida</taxon>
        <taxon>eudicotyledons</taxon>
        <taxon>Gunneridae</taxon>
        <taxon>Pentapetalae</taxon>
        <taxon>asterids</taxon>
        <taxon>Ericales</taxon>
        <taxon>Theaceae</taxon>
        <taxon>Camellia</taxon>
    </lineage>
</organism>
<evidence type="ECO:0000256" key="2">
    <source>
        <dbReference type="ARBA" id="ARBA00022737"/>
    </source>
</evidence>
<evidence type="ECO:0000259" key="10">
    <source>
        <dbReference type="PROSITE" id="PS51294"/>
    </source>
</evidence>
<feature type="domain" description="HTH myb-type" evidence="10">
    <location>
        <begin position="110"/>
        <end position="159"/>
    </location>
</feature>
<feature type="domain" description="Myb-like" evidence="9">
    <location>
        <begin position="160"/>
        <end position="210"/>
    </location>
</feature>
<dbReference type="Pfam" id="PF00249">
    <property type="entry name" value="Myb_DNA-binding"/>
    <property type="match status" value="2"/>
</dbReference>
<gene>
    <name evidence="11" type="ORF">HYC85_031103</name>
</gene>
<evidence type="ECO:0000256" key="7">
    <source>
        <dbReference type="ARBA" id="ARBA00023242"/>
    </source>
</evidence>
<dbReference type="InterPro" id="IPR001005">
    <property type="entry name" value="SANT/Myb"/>
</dbReference>
<proteinExistence type="predicted"/>
<keyword evidence="5" id="KW-0010">Activator</keyword>
<protein>
    <recommendedName>
        <fullName evidence="13">Transcription factor GAMYB</fullName>
    </recommendedName>
</protein>
<feature type="domain" description="Myb-like" evidence="9">
    <location>
        <begin position="110"/>
        <end position="159"/>
    </location>
</feature>
<dbReference type="Gene3D" id="1.10.10.60">
    <property type="entry name" value="Homeodomain-like"/>
    <property type="match status" value="2"/>
</dbReference>
<comment type="subcellular location">
    <subcellularLocation>
        <location evidence="1">Nucleus</location>
    </subcellularLocation>
</comment>
<accession>A0A7J7FPS9</accession>
<dbReference type="Proteomes" id="UP000593564">
    <property type="component" value="Unassembled WGS sequence"/>
</dbReference>
<sequence length="581" mass="63529">MKYISLRETSGLSRLSPSIEDGDTTITTAAAVRRLRLSSESSQSLLPLSALDTSTAVSQPATPPPFNCDSKEEISNMTSDSEDKMSEDCMDSPSVEEASSIGKLGGGGLLKKGPWTSAEDAILVDYVNRHGEGNWNAVQKHSGLSRCGKSCRLRWANHLRPDLRKGAFTPKEERQIIELHAKMGNKWARMAAEMPGRTDNEIKNYWNTRIKRRHRAGLPIYPPDISQALHENQQCQNVALPDIPASGLLAQGLGSSHSDSLMFSMLHPPKRFRESRESECLIPCVNSSTADYFPAFDQYPDDGCEKITQLSSSILPGSHALLNGNFSSSEPMPWAMNPELPSLQYSDAQVGSWGTGTPSSPLPSLDSVSTLIQSPLTEQAQSDSLSRRNSGLLEAVLYESHTLKSSKNSSCDLTSNVSVVAGDAMDSLSQNLRETQWEIHSDPISPLGHSTSSVFSECTPISGSSFDEPHSVEIFPECLAKQEAVDWVTTKCDVNEENANQMMFLRPDFLLASNWFGHSTERGREHSVLNDTRGTLLGEDFNGDCKQISTMSVSDSSCQKRGCGSCSWDDMSTACELSENL</sequence>
<keyword evidence="7" id="KW-0539">Nucleus</keyword>
<dbReference type="InterPro" id="IPR009057">
    <property type="entry name" value="Homeodomain-like_sf"/>
</dbReference>
<dbReference type="GO" id="GO:0048235">
    <property type="term" value="P:pollen sperm cell differentiation"/>
    <property type="evidence" value="ECO:0007669"/>
    <property type="project" value="UniProtKB-ARBA"/>
</dbReference>
<dbReference type="GO" id="GO:0045893">
    <property type="term" value="P:positive regulation of DNA-templated transcription"/>
    <property type="evidence" value="ECO:0007669"/>
    <property type="project" value="UniProtKB-ARBA"/>
</dbReference>
<dbReference type="PROSITE" id="PS51294">
    <property type="entry name" value="HTH_MYB"/>
    <property type="match status" value="2"/>
</dbReference>
<evidence type="ECO:0000313" key="12">
    <source>
        <dbReference type="Proteomes" id="UP000593564"/>
    </source>
</evidence>
<dbReference type="PANTHER" id="PTHR47995:SF18">
    <property type="entry name" value="TRANSCRIPTION FACTOR MYB65"/>
    <property type="match status" value="1"/>
</dbReference>
<dbReference type="PROSITE" id="PS50090">
    <property type="entry name" value="MYB_LIKE"/>
    <property type="match status" value="2"/>
</dbReference>
<dbReference type="SMART" id="SM00717">
    <property type="entry name" value="SANT"/>
    <property type="match status" value="2"/>
</dbReference>
<feature type="region of interest" description="Disordered" evidence="8">
    <location>
        <begin position="54"/>
        <end position="103"/>
    </location>
</feature>
<evidence type="ECO:0000259" key="9">
    <source>
        <dbReference type="PROSITE" id="PS50090"/>
    </source>
</evidence>
<name>A0A7J7FPS9_CAMSI</name>
<keyword evidence="3" id="KW-0805">Transcription regulation</keyword>
<evidence type="ECO:0000256" key="3">
    <source>
        <dbReference type="ARBA" id="ARBA00023015"/>
    </source>
</evidence>
<evidence type="ECO:0000256" key="1">
    <source>
        <dbReference type="ARBA" id="ARBA00004123"/>
    </source>
</evidence>
<reference evidence="12" key="1">
    <citation type="journal article" date="2020" name="Nat. Commun.">
        <title>Genome assembly of wild tea tree DASZ reveals pedigree and selection history of tea varieties.</title>
        <authorList>
            <person name="Zhang W."/>
            <person name="Zhang Y."/>
            <person name="Qiu H."/>
            <person name="Guo Y."/>
            <person name="Wan H."/>
            <person name="Zhang X."/>
            <person name="Scossa F."/>
            <person name="Alseekh S."/>
            <person name="Zhang Q."/>
            <person name="Wang P."/>
            <person name="Xu L."/>
            <person name="Schmidt M.H."/>
            <person name="Jia X."/>
            <person name="Li D."/>
            <person name="Zhu A."/>
            <person name="Guo F."/>
            <person name="Chen W."/>
            <person name="Ni D."/>
            <person name="Usadel B."/>
            <person name="Fernie A.R."/>
            <person name="Wen W."/>
        </authorList>
    </citation>
    <scope>NUCLEOTIDE SEQUENCE [LARGE SCALE GENOMIC DNA]</scope>
    <source>
        <strain evidence="12">cv. G240</strain>
    </source>
</reference>
<feature type="domain" description="HTH myb-type" evidence="10">
    <location>
        <begin position="160"/>
        <end position="214"/>
    </location>
</feature>
<feature type="region of interest" description="Disordered" evidence="8">
    <location>
        <begin position="348"/>
        <end position="367"/>
    </location>
</feature>
<reference evidence="11 12" key="2">
    <citation type="submission" date="2020-07" db="EMBL/GenBank/DDBJ databases">
        <title>Genome assembly of wild tea tree DASZ reveals pedigree and selection history of tea varieties.</title>
        <authorList>
            <person name="Zhang W."/>
        </authorList>
    </citation>
    <scope>NUCLEOTIDE SEQUENCE [LARGE SCALE GENOMIC DNA]</scope>
    <source>
        <strain evidence="12">cv. G240</strain>
        <tissue evidence="11">Leaf</tissue>
    </source>
</reference>
<evidence type="ECO:0000256" key="4">
    <source>
        <dbReference type="ARBA" id="ARBA00023125"/>
    </source>
</evidence>
<evidence type="ECO:0008006" key="13">
    <source>
        <dbReference type="Google" id="ProtNLM"/>
    </source>
</evidence>
<keyword evidence="4" id="KW-0238">DNA-binding</keyword>
<evidence type="ECO:0000256" key="5">
    <source>
        <dbReference type="ARBA" id="ARBA00023159"/>
    </source>
</evidence>
<dbReference type="GO" id="GO:0040008">
    <property type="term" value="P:regulation of growth"/>
    <property type="evidence" value="ECO:0007669"/>
    <property type="project" value="UniProtKB-ARBA"/>
</dbReference>
<keyword evidence="2" id="KW-0677">Repeat</keyword>
<keyword evidence="6" id="KW-0804">Transcription</keyword>
<dbReference type="CDD" id="cd00167">
    <property type="entry name" value="SANT"/>
    <property type="match status" value="2"/>
</dbReference>
<dbReference type="AlphaFoldDB" id="A0A7J7FPS9"/>
<evidence type="ECO:0000256" key="8">
    <source>
        <dbReference type="SAM" id="MobiDB-lite"/>
    </source>
</evidence>
<dbReference type="FunFam" id="1.10.10.60:FF:000119">
    <property type="entry name" value="Transcription factor GAMYB"/>
    <property type="match status" value="1"/>
</dbReference>
<dbReference type="GO" id="GO:0003677">
    <property type="term" value="F:DNA binding"/>
    <property type="evidence" value="ECO:0007669"/>
    <property type="project" value="UniProtKB-KW"/>
</dbReference>
<feature type="compositionally biased region" description="Low complexity" evidence="8">
    <location>
        <begin position="351"/>
        <end position="367"/>
    </location>
</feature>
<comment type="caution">
    <text evidence="11">The sequence shown here is derived from an EMBL/GenBank/DDBJ whole genome shotgun (WGS) entry which is preliminary data.</text>
</comment>
<evidence type="ECO:0000256" key="6">
    <source>
        <dbReference type="ARBA" id="ARBA00023163"/>
    </source>
</evidence>
<dbReference type="EMBL" id="JACBKZ010000015">
    <property type="protein sequence ID" value="KAF5930230.1"/>
    <property type="molecule type" value="Genomic_DNA"/>
</dbReference>
<dbReference type="PANTHER" id="PTHR47995">
    <property type="entry name" value="TRANSCRIPTION FACTOR MYB33-RELATED"/>
    <property type="match status" value="1"/>
</dbReference>
<keyword evidence="12" id="KW-1185">Reference proteome</keyword>